<dbReference type="OrthoDB" id="341259at2759"/>
<comment type="subcellular location">
    <subcellularLocation>
        <location evidence="1">Membrane</location>
        <topology evidence="1">Multi-pass membrane protein</topology>
    </subcellularLocation>
</comment>
<dbReference type="InterPro" id="IPR045863">
    <property type="entry name" value="CorA_TM1_TM2"/>
</dbReference>
<keyword evidence="5" id="KW-0175">Coiled coil</keyword>
<dbReference type="GeneID" id="43601433"/>
<evidence type="ECO:0000256" key="1">
    <source>
        <dbReference type="ARBA" id="ARBA00004141"/>
    </source>
</evidence>
<proteinExistence type="predicted"/>
<evidence type="ECO:0000256" key="7">
    <source>
        <dbReference type="SAM" id="Phobius"/>
    </source>
</evidence>
<evidence type="ECO:0000256" key="2">
    <source>
        <dbReference type="ARBA" id="ARBA00022692"/>
    </source>
</evidence>
<dbReference type="RefSeq" id="XP_031866638.1">
    <property type="nucleotide sequence ID" value="XM_032017207.1"/>
</dbReference>
<keyword evidence="4 7" id="KW-0472">Membrane</keyword>
<dbReference type="Proteomes" id="UP000254866">
    <property type="component" value="Unassembled WGS sequence"/>
</dbReference>
<organism evidence="8 9">
    <name type="scientific">Venustampulla echinocandica</name>
    <dbReference type="NCBI Taxonomy" id="2656787"/>
    <lineage>
        <taxon>Eukaryota</taxon>
        <taxon>Fungi</taxon>
        <taxon>Dikarya</taxon>
        <taxon>Ascomycota</taxon>
        <taxon>Pezizomycotina</taxon>
        <taxon>Leotiomycetes</taxon>
        <taxon>Helotiales</taxon>
        <taxon>Pleuroascaceae</taxon>
        <taxon>Venustampulla</taxon>
    </lineage>
</organism>
<sequence length="911" mass="105946">MAARRRSVLSSVSSEPTTPRADQDVFIDMQYAKHTCTDPTAFVTEPWKYCQNPTNTYLGLRFDQREKFKSMLNKSHLSRVEHEVERIEQTRVNFCSYDRKKQMMAELNDARREWKAEVKTKLNEYIENIRETPKYPEGWNRNQKLDLNHLERVNKAWKVEDNSQNSKLSPNLEPEYGLKAGAMYFHKSDSGYGPSTYYHSKFLPGKFPNQKLPVHNLLDDSDLNPLSEPCPADKLRYFHFPTNNMLWIEKAMARYYNEDDGDYTDLVAPDKMSKAEKLLCREFWRDPGSGAYMQRDATPKDTASTNSPQEPPIPRTKPKNFAIFLPYLHWETDSRRSKMAEVIKEETLEREKKSPIKKRTEIESKTRNLFFNALHSGASKSRRLEQQMTRFKKPEKSKLGRYLMGVAQVADEMDYEADERLLRENLHVDPPMHVRRTLDQSYFLTIDDTAVRDRDQVVYRETREGRSFYSMNTRVVMVDQLWLWILDDNTIITSFPRRWGRNKPDPSGVHKSLRVRLAHIPEGQIQSIYDLALIIIDQCSRVFFDRTKPLDQRPEVMDIFASAIGRVTERTTIAYESFWLNMQLRSLNPPPYGTENTDHRYPDINLEGTLLREVQDIAEELQIMLRIYNQQLHVVKDLRKALGHMNGESKNEPDEMRSLVKLMELWQNQNANNPGQISLIRKDVVPESTIEEANDLLELIKNRKSEIQDLEDAALKTGQRLQGLLSLKQQEASIIEAKAALQLAGESVRQGRAIMAFTVVTIFFLPLGFFAAFFGMNNQEINDAPWMTLGQQTKYMFGISAAVITISISMAFSPWTRAILTVLVKVPLAYITEYTGLRHFWMDHIIDHQTLGRKGQKRLDHIYKRQERIAARQKEEEDKKNEENAKRDPAAMLVETFLKGNVDGRTVTEMV</sequence>
<protein>
    <recommendedName>
        <fullName evidence="10">Magnesium transport protein CorA, transmembrane region</fullName>
    </recommendedName>
</protein>
<keyword evidence="3 7" id="KW-1133">Transmembrane helix</keyword>
<dbReference type="PANTHER" id="PTHR47685">
    <property type="entry name" value="MAGNESIUM TRANSPORT PROTEIN CORA"/>
    <property type="match status" value="1"/>
</dbReference>
<dbReference type="STRING" id="2656787.A0A370TEM9"/>
<dbReference type="Gene3D" id="1.20.58.340">
    <property type="entry name" value="Magnesium transport protein CorA, transmembrane region"/>
    <property type="match status" value="1"/>
</dbReference>
<comment type="caution">
    <text evidence="8">The sequence shown here is derived from an EMBL/GenBank/DDBJ whole genome shotgun (WGS) entry which is preliminary data.</text>
</comment>
<name>A0A370TEM9_9HELO</name>
<feature type="region of interest" description="Disordered" evidence="6">
    <location>
        <begin position="290"/>
        <end position="316"/>
    </location>
</feature>
<feature type="transmembrane region" description="Helical" evidence="7">
    <location>
        <begin position="795"/>
        <end position="815"/>
    </location>
</feature>
<gene>
    <name evidence="8" type="ORF">BP5553_08584</name>
</gene>
<dbReference type="AlphaFoldDB" id="A0A370TEM9"/>
<evidence type="ECO:0000256" key="3">
    <source>
        <dbReference type="ARBA" id="ARBA00022989"/>
    </source>
</evidence>
<evidence type="ECO:0000313" key="8">
    <source>
        <dbReference type="EMBL" id="RDL33145.1"/>
    </source>
</evidence>
<evidence type="ECO:0008006" key="10">
    <source>
        <dbReference type="Google" id="ProtNLM"/>
    </source>
</evidence>
<evidence type="ECO:0000256" key="6">
    <source>
        <dbReference type="SAM" id="MobiDB-lite"/>
    </source>
</evidence>
<accession>A0A370TEM9</accession>
<dbReference type="PANTHER" id="PTHR47685:SF1">
    <property type="entry name" value="MAGNESIUM TRANSPORT PROTEIN CORA"/>
    <property type="match status" value="1"/>
</dbReference>
<feature type="transmembrane region" description="Helical" evidence="7">
    <location>
        <begin position="753"/>
        <end position="775"/>
    </location>
</feature>
<dbReference type="EMBL" id="NPIC01000009">
    <property type="protein sequence ID" value="RDL33145.1"/>
    <property type="molecule type" value="Genomic_DNA"/>
</dbReference>
<keyword evidence="2 7" id="KW-0812">Transmembrane</keyword>
<evidence type="ECO:0000256" key="4">
    <source>
        <dbReference type="ARBA" id="ARBA00023136"/>
    </source>
</evidence>
<keyword evidence="9" id="KW-1185">Reference proteome</keyword>
<dbReference type="GO" id="GO:0016020">
    <property type="term" value="C:membrane"/>
    <property type="evidence" value="ECO:0007669"/>
    <property type="project" value="UniProtKB-SubCell"/>
</dbReference>
<dbReference type="InterPro" id="IPR050829">
    <property type="entry name" value="CorA_MIT"/>
</dbReference>
<reference evidence="8 9" key="1">
    <citation type="journal article" date="2018" name="IMA Fungus">
        <title>IMA Genome-F 9: Draft genome sequence of Annulohypoxylon stygium, Aspergillus mulundensis, Berkeleyomyces basicola (syn. Thielaviopsis basicola), Ceratocystis smalleyi, two Cercospora beticola strains, Coleophoma cylindrospora, Fusarium fracticaudum, Phialophora cf. hyalina, and Morchella septimelata.</title>
        <authorList>
            <person name="Wingfield B.D."/>
            <person name="Bills G.F."/>
            <person name="Dong Y."/>
            <person name="Huang W."/>
            <person name="Nel W.J."/>
            <person name="Swalarsk-Parry B.S."/>
            <person name="Vaghefi N."/>
            <person name="Wilken P.M."/>
            <person name="An Z."/>
            <person name="de Beer Z.W."/>
            <person name="De Vos L."/>
            <person name="Chen L."/>
            <person name="Duong T.A."/>
            <person name="Gao Y."/>
            <person name="Hammerbacher A."/>
            <person name="Kikkert J.R."/>
            <person name="Li Y."/>
            <person name="Li H."/>
            <person name="Li K."/>
            <person name="Li Q."/>
            <person name="Liu X."/>
            <person name="Ma X."/>
            <person name="Naidoo K."/>
            <person name="Pethybridge S.J."/>
            <person name="Sun J."/>
            <person name="Steenkamp E.T."/>
            <person name="van der Nest M.A."/>
            <person name="van Wyk S."/>
            <person name="Wingfield M.J."/>
            <person name="Xiong C."/>
            <person name="Yue Q."/>
            <person name="Zhang X."/>
        </authorList>
    </citation>
    <scope>NUCLEOTIDE SEQUENCE [LARGE SCALE GENOMIC DNA]</scope>
    <source>
        <strain evidence="8 9">BP 5553</strain>
    </source>
</reference>
<evidence type="ECO:0000313" key="9">
    <source>
        <dbReference type="Proteomes" id="UP000254866"/>
    </source>
</evidence>
<evidence type="ECO:0000256" key="5">
    <source>
        <dbReference type="SAM" id="Coils"/>
    </source>
</evidence>
<feature type="coiled-coil region" evidence="5">
    <location>
        <begin position="97"/>
        <end position="124"/>
    </location>
</feature>
<dbReference type="SUPFAM" id="SSF144083">
    <property type="entry name" value="Magnesium transport protein CorA, transmembrane region"/>
    <property type="match status" value="1"/>
</dbReference>